<dbReference type="InterPro" id="IPR001613">
    <property type="entry name" value="Flavin_amine_oxidase"/>
</dbReference>
<evidence type="ECO:0000313" key="7">
    <source>
        <dbReference type="Proteomes" id="UP000183561"/>
    </source>
</evidence>
<evidence type="ECO:0000313" key="6">
    <source>
        <dbReference type="EMBL" id="SEB68069.1"/>
    </source>
</evidence>
<dbReference type="GO" id="GO:0016491">
    <property type="term" value="F:oxidoreductase activity"/>
    <property type="evidence" value="ECO:0007669"/>
    <property type="project" value="UniProtKB-KW"/>
</dbReference>
<dbReference type="Proteomes" id="UP000183561">
    <property type="component" value="Unassembled WGS sequence"/>
</dbReference>
<dbReference type="RefSeq" id="WP_072948604.1">
    <property type="nucleotide sequence ID" value="NZ_FNSV01000005.1"/>
</dbReference>
<comment type="cofactor">
    <cofactor evidence="1">
        <name>FAD</name>
        <dbReference type="ChEBI" id="CHEBI:57692"/>
    </cofactor>
</comment>
<dbReference type="Gene3D" id="3.90.660.10">
    <property type="match status" value="1"/>
</dbReference>
<dbReference type="AlphaFoldDB" id="A0A1H4LBF0"/>
<dbReference type="Gene3D" id="1.10.405.10">
    <property type="entry name" value="Guanine Nucleotide Dissociation Inhibitor, domain 1"/>
    <property type="match status" value="1"/>
</dbReference>
<dbReference type="PANTHER" id="PTHR43563:SF1">
    <property type="entry name" value="AMINE OXIDASE [FLAVIN-CONTAINING] B"/>
    <property type="match status" value="1"/>
</dbReference>
<evidence type="ECO:0000259" key="5">
    <source>
        <dbReference type="Pfam" id="PF01593"/>
    </source>
</evidence>
<dbReference type="Gene3D" id="3.50.50.60">
    <property type="entry name" value="FAD/NAD(P)-binding domain"/>
    <property type="match status" value="1"/>
</dbReference>
<dbReference type="InterPro" id="IPR002937">
    <property type="entry name" value="Amino_oxidase"/>
</dbReference>
<dbReference type="InterPro" id="IPR050703">
    <property type="entry name" value="Flavin_MAO"/>
</dbReference>
<dbReference type="OrthoDB" id="337830at2"/>
<comment type="similarity">
    <text evidence="2">Belongs to the flavin monoamine oxidase family.</text>
</comment>
<proteinExistence type="inferred from homology"/>
<evidence type="ECO:0000256" key="4">
    <source>
        <dbReference type="PIRSR" id="PIRSR601613-1"/>
    </source>
</evidence>
<evidence type="ECO:0000256" key="1">
    <source>
        <dbReference type="ARBA" id="ARBA00001974"/>
    </source>
</evidence>
<protein>
    <submittedName>
        <fullName evidence="6">Monoamine oxidase</fullName>
    </submittedName>
</protein>
<evidence type="ECO:0000256" key="3">
    <source>
        <dbReference type="ARBA" id="ARBA00023002"/>
    </source>
</evidence>
<dbReference type="SUPFAM" id="SSF51905">
    <property type="entry name" value="FAD/NAD(P)-binding domain"/>
    <property type="match status" value="1"/>
</dbReference>
<dbReference type="EMBL" id="FNSV01000005">
    <property type="protein sequence ID" value="SEB68069.1"/>
    <property type="molecule type" value="Genomic_DNA"/>
</dbReference>
<feature type="binding site" evidence="4">
    <location>
        <position position="236"/>
    </location>
    <ligand>
        <name>FAD</name>
        <dbReference type="ChEBI" id="CHEBI:57692"/>
    </ligand>
</feature>
<dbReference type="PANTHER" id="PTHR43563">
    <property type="entry name" value="AMINE OXIDASE"/>
    <property type="match status" value="1"/>
</dbReference>
<dbReference type="InterPro" id="IPR036188">
    <property type="entry name" value="FAD/NAD-bd_sf"/>
</dbReference>
<dbReference type="SUPFAM" id="SSF54373">
    <property type="entry name" value="FAD-linked reductases, C-terminal domain"/>
    <property type="match status" value="1"/>
</dbReference>
<feature type="binding site" evidence="4">
    <location>
        <position position="341"/>
    </location>
    <ligand>
        <name>substrate</name>
    </ligand>
</feature>
<reference evidence="7" key="1">
    <citation type="submission" date="2016-10" db="EMBL/GenBank/DDBJ databases">
        <authorList>
            <person name="Varghese N."/>
            <person name="Submissions S."/>
        </authorList>
    </citation>
    <scope>NUCLEOTIDE SEQUENCE [LARGE SCALE GENOMIC DNA]</scope>
    <source>
        <strain evidence="7">DSM 44498</strain>
    </source>
</reference>
<feature type="binding site" evidence="4">
    <location>
        <position position="426"/>
    </location>
    <ligand>
        <name>FAD</name>
        <dbReference type="ChEBI" id="CHEBI:57692"/>
    </ligand>
</feature>
<sequence length="465" mass="49725">MSELSTTDVVVIGAGVSGLTAARRLAQAGRSVVVIEAGDRVGGRTMNLDVADGVITEGGGQWVGPGQDRVLSLVDELGLETFKTHVEGKSIYHRRGRSKRYAGLIPPLSPLALADFAQLQLRLERMARTVPVDAPWTARRAASWDATTFGRWLDANAVTAEAKEMFTVGFSVTNAEDPHATSLLVQLSRIRGSGGIDHALNITDGAQESRVVGGTVRIAERLAEDLGGAVVLDSPVVEIAHDTDGVLVRSARVDVRADRVIVAMSPADAARIHVTPDLPTRRVMLQRRWSSGAESKLFAVYDRPFWREEGLSGQAVSDLPVAKYVIDNSPPDAGVGILLTFLGTTGSSRGPDTILDDPAARRSAFLDDLTVLFGAQAASPTAYLEKDWTHERWISGCVGSRPPGSLIEYTDADRRPVGRIHWAGTETATINQGYLDGAVRAGERAAQEALNCGVVTVRSRRAGLP</sequence>
<dbReference type="Pfam" id="PF01593">
    <property type="entry name" value="Amino_oxidase"/>
    <property type="match status" value="1"/>
</dbReference>
<keyword evidence="7" id="KW-1185">Reference proteome</keyword>
<gene>
    <name evidence="6" type="ORF">SAMN04490239_1193</name>
</gene>
<feature type="binding site" evidence="4">
    <location>
        <begin position="36"/>
        <end position="37"/>
    </location>
    <ligand>
        <name>FAD</name>
        <dbReference type="ChEBI" id="CHEBI:57692"/>
    </ligand>
</feature>
<name>A0A1H4LBF0_9NOCA</name>
<evidence type="ECO:0000256" key="2">
    <source>
        <dbReference type="ARBA" id="ARBA00005995"/>
    </source>
</evidence>
<keyword evidence="3" id="KW-0560">Oxidoreductase</keyword>
<dbReference type="PRINTS" id="PR00757">
    <property type="entry name" value="AMINEOXDASEF"/>
</dbReference>
<feature type="binding site" evidence="4">
    <location>
        <position position="17"/>
    </location>
    <ligand>
        <name>FAD</name>
        <dbReference type="ChEBI" id="CHEBI:57692"/>
    </ligand>
</feature>
<feature type="domain" description="Amine oxidase" evidence="5">
    <location>
        <begin position="16"/>
        <end position="449"/>
    </location>
</feature>
<organism evidence="6 7">
    <name type="scientific">Rhodococcus koreensis</name>
    <dbReference type="NCBI Taxonomy" id="99653"/>
    <lineage>
        <taxon>Bacteria</taxon>
        <taxon>Bacillati</taxon>
        <taxon>Actinomycetota</taxon>
        <taxon>Actinomycetes</taxon>
        <taxon>Mycobacteriales</taxon>
        <taxon>Nocardiaceae</taxon>
        <taxon>Rhodococcus</taxon>
    </lineage>
</organism>
<accession>A0A1H4LBF0</accession>